<keyword evidence="1 5" id="KW-0808">Transferase</keyword>
<dbReference type="InterPro" id="IPR052517">
    <property type="entry name" value="GlcG_carb_metab_protein"/>
</dbReference>
<reference evidence="5 6" key="1">
    <citation type="submission" date="2018-10" db="EMBL/GenBank/DDBJ databases">
        <title>Anaerotruncus faecis sp. nov., isolated from human feces.</title>
        <authorList>
            <person name="Wang Y.-J."/>
        </authorList>
    </citation>
    <scope>NUCLEOTIDE SEQUENCE [LARGE SCALE GENOMIC DNA]</scope>
    <source>
        <strain evidence="5 6">22A2-44</strain>
    </source>
</reference>
<evidence type="ECO:0000256" key="2">
    <source>
        <dbReference type="ARBA" id="ARBA00022741"/>
    </source>
</evidence>
<evidence type="ECO:0000313" key="5">
    <source>
        <dbReference type="EMBL" id="RLL11026.1"/>
    </source>
</evidence>
<dbReference type="SUPFAM" id="SSF143744">
    <property type="entry name" value="GlcG-like"/>
    <property type="match status" value="1"/>
</dbReference>
<dbReference type="GO" id="GO:0016740">
    <property type="term" value="F:transferase activity"/>
    <property type="evidence" value="ECO:0007669"/>
    <property type="project" value="UniProtKB-KW"/>
</dbReference>
<keyword evidence="3" id="KW-0067">ATP-binding</keyword>
<keyword evidence="6" id="KW-1185">Reference proteome</keyword>
<comment type="caution">
    <text evidence="5">The sequence shown here is derived from an EMBL/GenBank/DDBJ whole genome shotgun (WGS) entry which is preliminary data.</text>
</comment>
<accession>A0A498CQB3</accession>
<sequence>MRIYTRTGDTGFSSTGNRRMIPKNSPVFSLLGALEELDASLGEAAGKLPAGLAEVAGTLRRDVAALSAELSGGEKFADAARVRGMEESIDLMMESAGAGALDGSRESAGAAALGVSRAIARRAEREMASAKQTGGVTPDAMRYLNRLSDLLYAMARMADAQGPGPAAPPADFGGGFLERALELCRRVLAEARRRNLRVTAAVCDEGGSPTALLRDDGALLASVEIARDKAFTSAAMRMSTEELAGLCKPGGSLYGLQHTNGGRIVIFGGGVPLVEGNRLVGGFGVSGGTAEQDTNLANYALEVFSAGIREEYSR</sequence>
<evidence type="ECO:0000313" key="6">
    <source>
        <dbReference type="Proteomes" id="UP000276301"/>
    </source>
</evidence>
<dbReference type="PANTHER" id="PTHR34309:SF10">
    <property type="entry name" value="SLR1406 PROTEIN"/>
    <property type="match status" value="1"/>
</dbReference>
<evidence type="ECO:0000256" key="1">
    <source>
        <dbReference type="ARBA" id="ARBA00022679"/>
    </source>
</evidence>
<dbReference type="Gene3D" id="3.30.450.150">
    <property type="entry name" value="Haem-degrading domain"/>
    <property type="match status" value="1"/>
</dbReference>
<dbReference type="Pfam" id="PF03928">
    <property type="entry name" value="HbpS-like"/>
    <property type="match status" value="1"/>
</dbReference>
<dbReference type="Pfam" id="PF01923">
    <property type="entry name" value="Cob_adeno_trans"/>
    <property type="match status" value="1"/>
</dbReference>
<name>A0A498CQB3_9FIRM</name>
<dbReference type="InterPro" id="IPR036451">
    <property type="entry name" value="CblAdoTrfase-like_sf"/>
</dbReference>
<evidence type="ECO:0000256" key="3">
    <source>
        <dbReference type="ARBA" id="ARBA00022840"/>
    </source>
</evidence>
<dbReference type="GO" id="GO:0005524">
    <property type="term" value="F:ATP binding"/>
    <property type="evidence" value="ECO:0007669"/>
    <property type="project" value="UniProtKB-KW"/>
</dbReference>
<feature type="domain" description="Cobalamin adenosyltransferase-like" evidence="4">
    <location>
        <begin position="3"/>
        <end position="158"/>
    </location>
</feature>
<dbReference type="Gene3D" id="1.20.1200.10">
    <property type="entry name" value="Cobalamin adenosyltransferase-like"/>
    <property type="match status" value="1"/>
</dbReference>
<dbReference type="InterPro" id="IPR038084">
    <property type="entry name" value="PduO/GlcC-like_sf"/>
</dbReference>
<dbReference type="RefSeq" id="WP_121586815.1">
    <property type="nucleotide sequence ID" value="NZ_RCHT01000010.1"/>
</dbReference>
<dbReference type="AlphaFoldDB" id="A0A498CQB3"/>
<dbReference type="InterPro" id="IPR016030">
    <property type="entry name" value="CblAdoTrfase-like"/>
</dbReference>
<keyword evidence="2" id="KW-0547">Nucleotide-binding</keyword>
<dbReference type="Proteomes" id="UP000276301">
    <property type="component" value="Unassembled WGS sequence"/>
</dbReference>
<proteinExistence type="predicted"/>
<dbReference type="EMBL" id="RCHT01000010">
    <property type="protein sequence ID" value="RLL11026.1"/>
    <property type="molecule type" value="Genomic_DNA"/>
</dbReference>
<protein>
    <submittedName>
        <fullName evidence="5">ATP:cob(I)alamin adenosyltransferase</fullName>
    </submittedName>
</protein>
<evidence type="ECO:0000259" key="4">
    <source>
        <dbReference type="Pfam" id="PF01923"/>
    </source>
</evidence>
<dbReference type="SUPFAM" id="SSF89028">
    <property type="entry name" value="Cobalamin adenosyltransferase-like"/>
    <property type="match status" value="1"/>
</dbReference>
<gene>
    <name evidence="5" type="ORF">D4A47_07500</name>
</gene>
<dbReference type="InterPro" id="IPR005624">
    <property type="entry name" value="PduO/GlcC-like"/>
</dbReference>
<organism evidence="5 6">
    <name type="scientific">Anaerotruncus massiliensis</name>
    <name type="common">ex Liu et al. 2021</name>
    <dbReference type="NCBI Taxonomy" id="2321404"/>
    <lineage>
        <taxon>Bacteria</taxon>
        <taxon>Bacillati</taxon>
        <taxon>Bacillota</taxon>
        <taxon>Clostridia</taxon>
        <taxon>Eubacteriales</taxon>
        <taxon>Oscillospiraceae</taxon>
        <taxon>Anaerotruncus</taxon>
    </lineage>
</organism>
<dbReference type="PANTHER" id="PTHR34309">
    <property type="entry name" value="SLR1406 PROTEIN"/>
    <property type="match status" value="1"/>
</dbReference>